<gene>
    <name evidence="1" type="ORF">PIB30_060912</name>
</gene>
<sequence length="65" mass="7526">MGDRIDSQFKPLPRFQYPNRKLQQQQLNATMPNQTRLSKTAGLLAAYQEPVHALATLLQRHHKTK</sequence>
<protein>
    <submittedName>
        <fullName evidence="1">Uncharacterized protein</fullName>
    </submittedName>
</protein>
<accession>A0ABU6ZJF2</accession>
<name>A0ABU6ZJF2_9FABA</name>
<evidence type="ECO:0000313" key="2">
    <source>
        <dbReference type="Proteomes" id="UP001341840"/>
    </source>
</evidence>
<keyword evidence="2" id="KW-1185">Reference proteome</keyword>
<reference evidence="1 2" key="1">
    <citation type="journal article" date="2023" name="Plants (Basel)">
        <title>Bridging the Gap: Combining Genomics and Transcriptomics Approaches to Understand Stylosanthes scabra, an Orphan Legume from the Brazilian Caatinga.</title>
        <authorList>
            <person name="Ferreira-Neto J.R.C."/>
            <person name="da Silva M.D."/>
            <person name="Binneck E."/>
            <person name="de Melo N.F."/>
            <person name="da Silva R.H."/>
            <person name="de Melo A.L.T.M."/>
            <person name="Pandolfi V."/>
            <person name="Bustamante F.O."/>
            <person name="Brasileiro-Vidal A.C."/>
            <person name="Benko-Iseppon A.M."/>
        </authorList>
    </citation>
    <scope>NUCLEOTIDE SEQUENCE [LARGE SCALE GENOMIC DNA]</scope>
    <source>
        <tissue evidence="1">Leaves</tissue>
    </source>
</reference>
<organism evidence="1 2">
    <name type="scientific">Stylosanthes scabra</name>
    <dbReference type="NCBI Taxonomy" id="79078"/>
    <lineage>
        <taxon>Eukaryota</taxon>
        <taxon>Viridiplantae</taxon>
        <taxon>Streptophyta</taxon>
        <taxon>Embryophyta</taxon>
        <taxon>Tracheophyta</taxon>
        <taxon>Spermatophyta</taxon>
        <taxon>Magnoliopsida</taxon>
        <taxon>eudicotyledons</taxon>
        <taxon>Gunneridae</taxon>
        <taxon>Pentapetalae</taxon>
        <taxon>rosids</taxon>
        <taxon>fabids</taxon>
        <taxon>Fabales</taxon>
        <taxon>Fabaceae</taxon>
        <taxon>Papilionoideae</taxon>
        <taxon>50 kb inversion clade</taxon>
        <taxon>dalbergioids sensu lato</taxon>
        <taxon>Dalbergieae</taxon>
        <taxon>Pterocarpus clade</taxon>
        <taxon>Stylosanthes</taxon>
    </lineage>
</organism>
<proteinExistence type="predicted"/>
<comment type="caution">
    <text evidence="1">The sequence shown here is derived from an EMBL/GenBank/DDBJ whole genome shotgun (WGS) entry which is preliminary data.</text>
</comment>
<dbReference type="Proteomes" id="UP001341840">
    <property type="component" value="Unassembled WGS sequence"/>
</dbReference>
<dbReference type="EMBL" id="JASCZI010272405">
    <property type="protein sequence ID" value="MED6222071.1"/>
    <property type="molecule type" value="Genomic_DNA"/>
</dbReference>
<evidence type="ECO:0000313" key="1">
    <source>
        <dbReference type="EMBL" id="MED6222071.1"/>
    </source>
</evidence>